<organism evidence="1">
    <name type="scientific">marine sediment metagenome</name>
    <dbReference type="NCBI Taxonomy" id="412755"/>
    <lineage>
        <taxon>unclassified sequences</taxon>
        <taxon>metagenomes</taxon>
        <taxon>ecological metagenomes</taxon>
    </lineage>
</organism>
<dbReference type="PANTHER" id="PTHR33221:SF2">
    <property type="entry name" value="TRANSCRIPTIONAL REGULATOR"/>
    <property type="match status" value="1"/>
</dbReference>
<evidence type="ECO:0000313" key="1">
    <source>
        <dbReference type="EMBL" id="KKK68026.1"/>
    </source>
</evidence>
<dbReference type="NCBIfam" id="TIGR00738">
    <property type="entry name" value="rrf2_super"/>
    <property type="match status" value="1"/>
</dbReference>
<dbReference type="GO" id="GO:0005829">
    <property type="term" value="C:cytosol"/>
    <property type="evidence" value="ECO:0007669"/>
    <property type="project" value="TreeGrafter"/>
</dbReference>
<dbReference type="PANTHER" id="PTHR33221">
    <property type="entry name" value="WINGED HELIX-TURN-HELIX TRANSCRIPTIONAL REGULATOR, RRF2 FAMILY"/>
    <property type="match status" value="1"/>
</dbReference>
<name>A0A0F9A785_9ZZZZ</name>
<evidence type="ECO:0008006" key="2">
    <source>
        <dbReference type="Google" id="ProtNLM"/>
    </source>
</evidence>
<dbReference type="InterPro" id="IPR000944">
    <property type="entry name" value="Tscrpt_reg_Rrf2"/>
</dbReference>
<reference evidence="1" key="1">
    <citation type="journal article" date="2015" name="Nature">
        <title>Complex archaea that bridge the gap between prokaryotes and eukaryotes.</title>
        <authorList>
            <person name="Spang A."/>
            <person name="Saw J.H."/>
            <person name="Jorgensen S.L."/>
            <person name="Zaremba-Niedzwiedzka K."/>
            <person name="Martijn J."/>
            <person name="Lind A.E."/>
            <person name="van Eijk R."/>
            <person name="Schleper C."/>
            <person name="Guy L."/>
            <person name="Ettema T.J."/>
        </authorList>
    </citation>
    <scope>NUCLEOTIDE SEQUENCE</scope>
</reference>
<proteinExistence type="predicted"/>
<dbReference type="Pfam" id="PF02082">
    <property type="entry name" value="Rrf2"/>
    <property type="match status" value="1"/>
</dbReference>
<dbReference type="Gene3D" id="1.10.10.10">
    <property type="entry name" value="Winged helix-like DNA-binding domain superfamily/Winged helix DNA-binding domain"/>
    <property type="match status" value="1"/>
</dbReference>
<comment type="caution">
    <text evidence="1">The sequence shown here is derived from an EMBL/GenBank/DDBJ whole genome shotgun (WGS) entry which is preliminary data.</text>
</comment>
<accession>A0A0F9A785</accession>
<gene>
    <name evidence="1" type="ORF">LCGC14_2948190</name>
</gene>
<dbReference type="InterPro" id="IPR036390">
    <property type="entry name" value="WH_DNA-bd_sf"/>
</dbReference>
<dbReference type="GO" id="GO:0003700">
    <property type="term" value="F:DNA-binding transcription factor activity"/>
    <property type="evidence" value="ECO:0007669"/>
    <property type="project" value="TreeGrafter"/>
</dbReference>
<dbReference type="SUPFAM" id="SSF46785">
    <property type="entry name" value="Winged helix' DNA-binding domain"/>
    <property type="match status" value="1"/>
</dbReference>
<sequence length="145" mass="16058">MKLSMAAELAVRGIMVLTSRHGNGTVPMAEICRARDLPRDYMTRIFAMLSRANLVSSIRGKGGGYRLAREPDQITLLDVIEAVQGPLALNLCQQQPPQCDEEDCPVEPVWRDLQQQVQVALKSKTLAQLVCQRENCTPDDHTAGQ</sequence>
<dbReference type="EMBL" id="LAZR01059323">
    <property type="protein sequence ID" value="KKK68026.1"/>
    <property type="molecule type" value="Genomic_DNA"/>
</dbReference>
<protein>
    <recommendedName>
        <fullName evidence="2">Rrf2 family transcriptional regulator</fullName>
    </recommendedName>
</protein>
<dbReference type="AlphaFoldDB" id="A0A0F9A785"/>
<dbReference type="PROSITE" id="PS51197">
    <property type="entry name" value="HTH_RRF2_2"/>
    <property type="match status" value="1"/>
</dbReference>
<dbReference type="InterPro" id="IPR036388">
    <property type="entry name" value="WH-like_DNA-bd_sf"/>
</dbReference>